<dbReference type="RefSeq" id="WP_112094432.1">
    <property type="nucleotide sequence ID" value="NZ_QLOE01000011.1"/>
</dbReference>
<comment type="similarity">
    <text evidence="4">Belongs to the HypA/HybF family.</text>
</comment>
<feature type="binding site" evidence="4">
    <location>
        <position position="99"/>
    </location>
    <ligand>
        <name>Zn(2+)</name>
        <dbReference type="ChEBI" id="CHEBI:29105"/>
    </ligand>
</feature>
<dbReference type="NCBIfam" id="TIGR00100">
    <property type="entry name" value="hypA"/>
    <property type="match status" value="1"/>
</dbReference>
<dbReference type="AlphaFoldDB" id="A0A328PG06"/>
<evidence type="ECO:0000313" key="6">
    <source>
        <dbReference type="Proteomes" id="UP000249782"/>
    </source>
</evidence>
<feature type="binding site" evidence="4">
    <location>
        <position position="2"/>
    </location>
    <ligand>
        <name>Ni(2+)</name>
        <dbReference type="ChEBI" id="CHEBI:49786"/>
    </ligand>
</feature>
<dbReference type="PIRSF" id="PIRSF004761">
    <property type="entry name" value="Hydrgn_mat_HypA"/>
    <property type="match status" value="1"/>
</dbReference>
<dbReference type="Gene3D" id="3.30.2320.80">
    <property type="match status" value="1"/>
</dbReference>
<evidence type="ECO:0000256" key="3">
    <source>
        <dbReference type="ARBA" id="ARBA00022833"/>
    </source>
</evidence>
<gene>
    <name evidence="4 5" type="primary">hypA</name>
    <name evidence="5" type="ORF">DPC56_07360</name>
</gene>
<dbReference type="PANTHER" id="PTHR34535:SF3">
    <property type="entry name" value="HYDROGENASE MATURATION FACTOR HYPA"/>
    <property type="match status" value="1"/>
</dbReference>
<dbReference type="InterPro" id="IPR000688">
    <property type="entry name" value="HypA/HybF"/>
</dbReference>
<evidence type="ECO:0000313" key="5">
    <source>
        <dbReference type="EMBL" id="RAO78566.1"/>
    </source>
</evidence>
<dbReference type="GO" id="GO:0016151">
    <property type="term" value="F:nickel cation binding"/>
    <property type="evidence" value="ECO:0007669"/>
    <property type="project" value="UniProtKB-UniRule"/>
</dbReference>
<feature type="binding site" evidence="4">
    <location>
        <position position="96"/>
    </location>
    <ligand>
        <name>Zn(2+)</name>
        <dbReference type="ChEBI" id="CHEBI:29105"/>
    </ligand>
</feature>
<comment type="function">
    <text evidence="4">Involved in the maturation of [NiFe] hydrogenases. Required for nickel insertion into the metal center of the hydrogenase.</text>
</comment>
<keyword evidence="1 4" id="KW-0533">Nickel</keyword>
<dbReference type="OrthoDB" id="36835at2157"/>
<keyword evidence="6" id="KW-1185">Reference proteome</keyword>
<dbReference type="GO" id="GO:0051604">
    <property type="term" value="P:protein maturation"/>
    <property type="evidence" value="ECO:0007669"/>
    <property type="project" value="InterPro"/>
</dbReference>
<dbReference type="HAMAP" id="MF_00213">
    <property type="entry name" value="HypA_HybF"/>
    <property type="match status" value="1"/>
</dbReference>
<keyword evidence="3 4" id="KW-0862">Zinc</keyword>
<name>A0A328PG06_9EURY</name>
<evidence type="ECO:0000256" key="1">
    <source>
        <dbReference type="ARBA" id="ARBA00022596"/>
    </source>
</evidence>
<dbReference type="Pfam" id="PF01155">
    <property type="entry name" value="HypA"/>
    <property type="match status" value="1"/>
</dbReference>
<dbReference type="GO" id="GO:0008270">
    <property type="term" value="F:zinc ion binding"/>
    <property type="evidence" value="ECO:0007669"/>
    <property type="project" value="UniProtKB-UniRule"/>
</dbReference>
<reference evidence="5 6" key="1">
    <citation type="submission" date="2018-06" db="EMBL/GenBank/DDBJ databases">
        <title>Draft genome sequence of hyperthermophilic methanogen Methanothermobacter tenebrarum sp. MCM-B 1447.</title>
        <authorList>
            <person name="Pore S.D."/>
            <person name="Dagar S."/>
            <person name="Dhakephalkar P.K."/>
        </authorList>
    </citation>
    <scope>NUCLEOTIDE SEQUENCE [LARGE SCALE GENOMIC DNA]</scope>
    <source>
        <strain evidence="5 6">MCM B 1447</strain>
    </source>
</reference>
<accession>A0A328PG06</accession>
<protein>
    <recommendedName>
        <fullName evidence="4">Hydrogenase maturation factor HypA</fullName>
    </recommendedName>
</protein>
<dbReference type="Proteomes" id="UP000249782">
    <property type="component" value="Unassembled WGS sequence"/>
</dbReference>
<sequence length="123" mass="13593">MHELSMADAIIKTVIDSAEKNNAIEVLEVTIEIGELTLLNPEQIKFILEVLSEDTILEGAKFNIEVIPAKIECSCGYKGGIGSNDELDHYNPIISCPSCGRGNFKIIDGRECNIKNIKIEQEE</sequence>
<evidence type="ECO:0000256" key="2">
    <source>
        <dbReference type="ARBA" id="ARBA00022723"/>
    </source>
</evidence>
<dbReference type="EMBL" id="QLOE01000011">
    <property type="protein sequence ID" value="RAO78566.1"/>
    <property type="molecule type" value="Genomic_DNA"/>
</dbReference>
<comment type="caution">
    <text evidence="5">The sequence shown here is derived from an EMBL/GenBank/DDBJ whole genome shotgun (WGS) entry which is preliminary data.</text>
</comment>
<keyword evidence="2 4" id="KW-0479">Metal-binding</keyword>
<proteinExistence type="inferred from homology"/>
<evidence type="ECO:0000256" key="4">
    <source>
        <dbReference type="HAMAP-Rule" id="MF_00213"/>
    </source>
</evidence>
<dbReference type="NCBIfam" id="NF001976">
    <property type="entry name" value="PRK00762.1"/>
    <property type="match status" value="1"/>
</dbReference>
<dbReference type="PANTHER" id="PTHR34535">
    <property type="entry name" value="HYDROGENASE MATURATION FACTOR HYPA"/>
    <property type="match status" value="1"/>
</dbReference>
<organism evidence="5 6">
    <name type="scientific">Methanothermobacter tenebrarum</name>
    <dbReference type="NCBI Taxonomy" id="680118"/>
    <lineage>
        <taxon>Archaea</taxon>
        <taxon>Methanobacteriati</taxon>
        <taxon>Methanobacteriota</taxon>
        <taxon>Methanomada group</taxon>
        <taxon>Methanobacteria</taxon>
        <taxon>Methanobacteriales</taxon>
        <taxon>Methanobacteriaceae</taxon>
        <taxon>Methanothermobacter</taxon>
    </lineage>
</organism>
<feature type="binding site" evidence="4">
    <location>
        <position position="73"/>
    </location>
    <ligand>
        <name>Zn(2+)</name>
        <dbReference type="ChEBI" id="CHEBI:29105"/>
    </ligand>
</feature>
<feature type="binding site" evidence="4">
    <location>
        <position position="75"/>
    </location>
    <ligand>
        <name>Zn(2+)</name>
        <dbReference type="ChEBI" id="CHEBI:29105"/>
    </ligand>
</feature>